<dbReference type="Proteomes" id="UP000756132">
    <property type="component" value="Chromosome 9"/>
</dbReference>
<evidence type="ECO:0000313" key="4">
    <source>
        <dbReference type="EMBL" id="UJO21900.1"/>
    </source>
</evidence>
<accession>A0A9Q8PG66</accession>
<feature type="transmembrane region" description="Helical" evidence="2">
    <location>
        <begin position="144"/>
        <end position="162"/>
    </location>
</feature>
<dbReference type="EMBL" id="CP090171">
    <property type="protein sequence ID" value="UJO21900.1"/>
    <property type="molecule type" value="Genomic_DNA"/>
</dbReference>
<keyword evidence="2" id="KW-1133">Transmembrane helix</keyword>
<dbReference type="AlphaFoldDB" id="A0A9Q8PG66"/>
<dbReference type="GeneID" id="71989503"/>
<dbReference type="NCBIfam" id="NF033635">
    <property type="entry name" value="SLATT_fungal"/>
    <property type="match status" value="1"/>
</dbReference>
<keyword evidence="2" id="KW-0812">Transmembrane</keyword>
<evidence type="ECO:0000256" key="1">
    <source>
        <dbReference type="SAM" id="MobiDB-lite"/>
    </source>
</evidence>
<dbReference type="OrthoDB" id="4472872at2759"/>
<feature type="domain" description="SMODS and SLOG-associating 2TM effector" evidence="3">
    <location>
        <begin position="100"/>
        <end position="218"/>
    </location>
</feature>
<feature type="transmembrane region" description="Helical" evidence="2">
    <location>
        <begin position="117"/>
        <end position="138"/>
    </location>
</feature>
<organism evidence="4 5">
    <name type="scientific">Passalora fulva</name>
    <name type="common">Tomato leaf mold</name>
    <name type="synonym">Cladosporium fulvum</name>
    <dbReference type="NCBI Taxonomy" id="5499"/>
    <lineage>
        <taxon>Eukaryota</taxon>
        <taxon>Fungi</taxon>
        <taxon>Dikarya</taxon>
        <taxon>Ascomycota</taxon>
        <taxon>Pezizomycotina</taxon>
        <taxon>Dothideomycetes</taxon>
        <taxon>Dothideomycetidae</taxon>
        <taxon>Mycosphaerellales</taxon>
        <taxon>Mycosphaerellaceae</taxon>
        <taxon>Fulvia</taxon>
    </lineage>
</organism>
<dbReference type="KEGG" id="ffu:CLAFUR5_09625"/>
<feature type="region of interest" description="Disordered" evidence="1">
    <location>
        <begin position="72"/>
        <end position="91"/>
    </location>
</feature>
<dbReference type="RefSeq" id="XP_047766266.1">
    <property type="nucleotide sequence ID" value="XM_047908773.1"/>
</dbReference>
<dbReference type="Pfam" id="PF18142">
    <property type="entry name" value="SLATT_fungal"/>
    <property type="match status" value="1"/>
</dbReference>
<reference evidence="4" key="2">
    <citation type="journal article" date="2022" name="Microb. Genom.">
        <title>A chromosome-scale genome assembly of the tomato pathogen Cladosporium fulvum reveals a compartmentalized genome architecture and the presence of a dispensable chromosome.</title>
        <authorList>
            <person name="Zaccaron A.Z."/>
            <person name="Chen L.H."/>
            <person name="Samaras A."/>
            <person name="Stergiopoulos I."/>
        </authorList>
    </citation>
    <scope>NUCLEOTIDE SEQUENCE</scope>
    <source>
        <strain evidence="4">Race5_Kim</strain>
    </source>
</reference>
<gene>
    <name evidence="4" type="ORF">CLAFUR5_09625</name>
</gene>
<keyword evidence="2" id="KW-0472">Membrane</keyword>
<name>A0A9Q8PG66_PASFU</name>
<protein>
    <recommendedName>
        <fullName evidence="3">SMODS and SLOG-associating 2TM effector domain-containing protein</fullName>
    </recommendedName>
</protein>
<dbReference type="PANTHER" id="PTHR38793">
    <property type="entry name" value="SLATT_FUNGAL DOMAIN-CONTAINING PROTEIN-RELATED"/>
    <property type="match status" value="1"/>
</dbReference>
<keyword evidence="5" id="KW-1185">Reference proteome</keyword>
<sequence>MDSTLDFVTRTRHAWQESRQPSALNIHHEAGHANDHDPNRDGQYRTDWVEESRDLREFRLLVGIYQDKTFEAPNGFKPNRRPQPSITKRPSPNMGIYTTVCDAEIKQKRDYKFFNRLITGCLGLQIVVAAALTALGAANGSRSAVTVFGAINTVIAGFLTYLKGTGLPNRLKYFQHEWGKIREYIEQKERDFAFGQPGVSVNEEIQTIRQMYDDVRADVELNTPDRFVSVRGIGRNGPLTISQPGALSQPPVAFNPDSYISNGKSWLNEKETLANTAAIKVQGQAQGMFANLGHLKEVLEDKVKDIAHMEKEIESNGRNMVHEKKHSILGQIQSAVKEVQHLGQEIEQKAKEAAHEKELEARHAVDQSQQAARAGLAQQKEALNAQRDAINASIVAKRLEADNAIQVSSDAARDGFTQQRDAVGNVLAEKQHQAERAIDQSTDTARAALAQQRDALNAGLAQQRDALNTGLSQQQDALDHGLTQQRETLNTSLGGSERLVQSRPDVPHQ</sequence>
<reference evidence="4" key="1">
    <citation type="submission" date="2021-12" db="EMBL/GenBank/DDBJ databases">
        <authorList>
            <person name="Zaccaron A."/>
            <person name="Stergiopoulos I."/>
        </authorList>
    </citation>
    <scope>NUCLEOTIDE SEQUENCE</scope>
    <source>
        <strain evidence="4">Race5_Kim</strain>
    </source>
</reference>
<evidence type="ECO:0000256" key="2">
    <source>
        <dbReference type="SAM" id="Phobius"/>
    </source>
</evidence>
<dbReference type="InterPro" id="IPR041622">
    <property type="entry name" value="SLATT_fungi"/>
</dbReference>
<proteinExistence type="predicted"/>
<evidence type="ECO:0000259" key="3">
    <source>
        <dbReference type="Pfam" id="PF18142"/>
    </source>
</evidence>
<evidence type="ECO:0000313" key="5">
    <source>
        <dbReference type="Proteomes" id="UP000756132"/>
    </source>
</evidence>
<dbReference type="PANTHER" id="PTHR38793:SF3">
    <property type="entry name" value="SMODS AND SLOG-ASSOCIATING 2TM EFFECTOR DOMAIN-CONTAINING PROTEIN"/>
    <property type="match status" value="1"/>
</dbReference>
<feature type="region of interest" description="Disordered" evidence="1">
    <location>
        <begin position="489"/>
        <end position="509"/>
    </location>
</feature>